<evidence type="ECO:0000313" key="1">
    <source>
        <dbReference type="EMBL" id="MFC5056583.1"/>
    </source>
</evidence>
<reference evidence="2" key="1">
    <citation type="journal article" date="2019" name="Int. J. Syst. Evol. Microbiol.">
        <title>The Global Catalogue of Microorganisms (GCM) 10K type strain sequencing project: providing services to taxonomists for standard genome sequencing and annotation.</title>
        <authorList>
            <consortium name="The Broad Institute Genomics Platform"/>
            <consortium name="The Broad Institute Genome Sequencing Center for Infectious Disease"/>
            <person name="Wu L."/>
            <person name="Ma J."/>
        </authorList>
    </citation>
    <scope>NUCLEOTIDE SEQUENCE [LARGE SCALE GENOMIC DNA]</scope>
    <source>
        <strain evidence="2">KCTC 12848</strain>
    </source>
</reference>
<organism evidence="1 2">
    <name type="scientific">Saccharothrix xinjiangensis</name>
    <dbReference type="NCBI Taxonomy" id="204798"/>
    <lineage>
        <taxon>Bacteria</taxon>
        <taxon>Bacillati</taxon>
        <taxon>Actinomycetota</taxon>
        <taxon>Actinomycetes</taxon>
        <taxon>Pseudonocardiales</taxon>
        <taxon>Pseudonocardiaceae</taxon>
        <taxon>Saccharothrix</taxon>
    </lineage>
</organism>
<dbReference type="EMBL" id="JBHSJB010000022">
    <property type="protein sequence ID" value="MFC5056583.1"/>
    <property type="molecule type" value="Genomic_DNA"/>
</dbReference>
<name>A0ABV9Y4V0_9PSEU</name>
<comment type="caution">
    <text evidence="1">The sequence shown here is derived from an EMBL/GenBank/DDBJ whole genome shotgun (WGS) entry which is preliminary data.</text>
</comment>
<dbReference type="Proteomes" id="UP001595833">
    <property type="component" value="Unassembled WGS sequence"/>
</dbReference>
<accession>A0ABV9Y4V0</accession>
<protein>
    <submittedName>
        <fullName evidence="1">Uncharacterized protein</fullName>
    </submittedName>
</protein>
<proteinExistence type="predicted"/>
<gene>
    <name evidence="1" type="ORF">ACFPFM_22885</name>
</gene>
<sequence>MERTAALRRASAVAGELVAVLTAQGAAVVGEDLPAESASQSFFRVREVDLTDRQAALHGASVVQRGLEDLCEAPLSGTDLAVETAGMARAVLDLTDATAPDAPLDEPLPAARATDETSVEERWTARWIVGHQVHVLFNVCAAVAVTDAAHHLRHGSARDALRRLDHATTFVRGFPAAMTHASTMPVEYYTAAVRPTMQPPEVVRPLSGRQHRGYKVFRAAMKDLLAVMPEPYEQLAARDPELAAARDALLEADLIDGERHVTLAYSMVRLQRSIAQLPDGPDNAVGELRLMRHRRAAQYAPLLRFGDHYVADAVAALRH</sequence>
<evidence type="ECO:0000313" key="2">
    <source>
        <dbReference type="Proteomes" id="UP001595833"/>
    </source>
</evidence>
<dbReference type="RefSeq" id="WP_344042094.1">
    <property type="nucleotide sequence ID" value="NZ_BAAAKE010000032.1"/>
</dbReference>
<keyword evidence="2" id="KW-1185">Reference proteome</keyword>